<dbReference type="EC" id="7.1.1.-" evidence="5"/>
<dbReference type="InterPro" id="IPR001694">
    <property type="entry name" value="NADH_UbQ_OxRdtase_su1/FPO"/>
</dbReference>
<dbReference type="GO" id="GO:0048038">
    <property type="term" value="F:quinone binding"/>
    <property type="evidence" value="ECO:0007669"/>
    <property type="project" value="UniProtKB-KW"/>
</dbReference>
<keyword evidence="2 5" id="KW-0812">Transmembrane</keyword>
<dbReference type="Pfam" id="PF00146">
    <property type="entry name" value="NADHdh"/>
    <property type="match status" value="1"/>
</dbReference>
<dbReference type="AlphaFoldDB" id="A0A2H5Y3A3"/>
<dbReference type="HAMAP" id="MF_01350">
    <property type="entry name" value="NDH1_NuoH"/>
    <property type="match status" value="1"/>
</dbReference>
<dbReference type="GO" id="GO:0005886">
    <property type="term" value="C:plasma membrane"/>
    <property type="evidence" value="ECO:0007669"/>
    <property type="project" value="UniProtKB-SubCell"/>
</dbReference>
<comment type="similarity">
    <text evidence="5 6">Belongs to the complex I subunit 1 family.</text>
</comment>
<feature type="transmembrane region" description="Helical" evidence="5">
    <location>
        <begin position="140"/>
        <end position="161"/>
    </location>
</feature>
<sequence>MEQIYDFIYNLLPYFGAWLRGLLQGWGFPEWAVALTIGLIKAFLLANFGLIGFAILTYVERKIVARFQDRLGPNLAGPYGILQPVADGIKLLTKEDTMPVGADRWVYNLAPLIIATCALAPLVVIPFGPGAIGADLNIGVLYALAVGAGALVGVLMAGWGSNNKYALLGAFRAVAQLISYEIPSVLSVVVVVMVAGTMSTVGIVLAQDIPYLFVLPLAALVFLMSGVAEVGRTPFDLLEAESEIVAGFHIEYSGMKFALVFLGEFVHALVVSALFAVLFLGGWRGPWLPPYLWTLIKMSLGIFLFFWLRATLPRIRIDQMLNLNWKFLTPLMILNLIGVALVDKGLRAAGATTGLWAVGMFAFNMAMLIGALALPGYLGHRARMAAMAPASEEEGEALEAAAAH</sequence>
<keyword evidence="4 5" id="KW-0472">Membrane</keyword>
<feature type="transmembrane region" description="Helical" evidence="5">
    <location>
        <begin position="323"/>
        <end position="342"/>
    </location>
</feature>
<evidence type="ECO:0000256" key="1">
    <source>
        <dbReference type="ARBA" id="ARBA00004141"/>
    </source>
</evidence>
<reference evidence="8" key="1">
    <citation type="submission" date="2017-09" db="EMBL/GenBank/DDBJ databases">
        <title>Metaegenomics of thermophilic ammonia-oxidizing enrichment culture.</title>
        <authorList>
            <person name="Kato S."/>
            <person name="Suzuki K."/>
        </authorList>
    </citation>
    <scope>NUCLEOTIDE SEQUENCE [LARGE SCALE GENOMIC DNA]</scope>
</reference>
<evidence type="ECO:0000256" key="4">
    <source>
        <dbReference type="ARBA" id="ARBA00023136"/>
    </source>
</evidence>
<dbReference type="PROSITE" id="PS00667">
    <property type="entry name" value="COMPLEX1_ND1_1"/>
    <property type="match status" value="1"/>
</dbReference>
<proteinExistence type="inferred from homology"/>
<dbReference type="GO" id="GO:0016655">
    <property type="term" value="F:oxidoreductase activity, acting on NAD(P)H, quinone or similar compound as acceptor"/>
    <property type="evidence" value="ECO:0007669"/>
    <property type="project" value="UniProtKB-UniRule"/>
</dbReference>
<protein>
    <recommendedName>
        <fullName evidence="5">NADH-quinone oxidoreductase subunit H</fullName>
        <ecNumber evidence="5">7.1.1.-</ecNumber>
    </recommendedName>
    <alternativeName>
        <fullName evidence="5">NADH dehydrogenase I subunit H</fullName>
    </alternativeName>
    <alternativeName>
        <fullName evidence="5">NDH-1 subunit H</fullName>
    </alternativeName>
</protein>
<feature type="transmembrane region" description="Helical" evidence="5">
    <location>
        <begin position="291"/>
        <end position="311"/>
    </location>
</feature>
<dbReference type="Proteomes" id="UP000236642">
    <property type="component" value="Unassembled WGS sequence"/>
</dbReference>
<dbReference type="PANTHER" id="PTHR11432:SF3">
    <property type="entry name" value="NADH-UBIQUINONE OXIDOREDUCTASE CHAIN 1"/>
    <property type="match status" value="1"/>
</dbReference>
<keyword evidence="5" id="KW-1278">Translocase</keyword>
<evidence type="ECO:0000256" key="3">
    <source>
        <dbReference type="ARBA" id="ARBA00022989"/>
    </source>
</evidence>
<keyword evidence="5" id="KW-0874">Quinone</keyword>
<keyword evidence="5" id="KW-1003">Cell membrane</keyword>
<dbReference type="GO" id="GO:0009060">
    <property type="term" value="P:aerobic respiration"/>
    <property type="evidence" value="ECO:0007669"/>
    <property type="project" value="TreeGrafter"/>
</dbReference>
<feature type="transmembrane region" description="Helical" evidence="5">
    <location>
        <begin position="354"/>
        <end position="378"/>
    </location>
</feature>
<accession>A0A2H5Y3A3</accession>
<organism evidence="7 8">
    <name type="scientific">Candidatus Thermoflexus japonica</name>
    <dbReference type="NCBI Taxonomy" id="2035417"/>
    <lineage>
        <taxon>Bacteria</taxon>
        <taxon>Bacillati</taxon>
        <taxon>Chloroflexota</taxon>
        <taxon>Thermoflexia</taxon>
        <taxon>Thermoflexales</taxon>
        <taxon>Thermoflexaceae</taxon>
        <taxon>Thermoflexus</taxon>
    </lineage>
</organism>
<keyword evidence="7" id="KW-0560">Oxidoreductase</keyword>
<comment type="catalytic activity">
    <reaction evidence="5">
        <text>a quinone + NADH + 5 H(+)(in) = a quinol + NAD(+) + 4 H(+)(out)</text>
        <dbReference type="Rhea" id="RHEA:57888"/>
        <dbReference type="ChEBI" id="CHEBI:15378"/>
        <dbReference type="ChEBI" id="CHEBI:24646"/>
        <dbReference type="ChEBI" id="CHEBI:57540"/>
        <dbReference type="ChEBI" id="CHEBI:57945"/>
        <dbReference type="ChEBI" id="CHEBI:132124"/>
    </reaction>
</comment>
<comment type="function">
    <text evidence="5">NDH-1 shuttles electrons from NADH, via FMN and iron-sulfur (Fe-S) centers, to quinones in the respiratory chain. The immediate electron acceptor for the enzyme in this species is believed to be ubiquinone. Couples the redox reaction to proton translocation (for every two electrons transferred, four hydrogen ions are translocated across the cytoplasmic membrane), and thus conserves the redox energy in a proton gradient. This subunit may bind ubiquinone.</text>
</comment>
<evidence type="ECO:0000256" key="5">
    <source>
        <dbReference type="HAMAP-Rule" id="MF_01350"/>
    </source>
</evidence>
<dbReference type="EMBL" id="BEHY01000002">
    <property type="protein sequence ID" value="GBD07925.1"/>
    <property type="molecule type" value="Genomic_DNA"/>
</dbReference>
<feature type="transmembrane region" description="Helical" evidence="5">
    <location>
        <begin position="182"/>
        <end position="205"/>
    </location>
</feature>
<keyword evidence="5 6" id="KW-0520">NAD</keyword>
<dbReference type="GO" id="GO:0003954">
    <property type="term" value="F:NADH dehydrogenase activity"/>
    <property type="evidence" value="ECO:0007669"/>
    <property type="project" value="TreeGrafter"/>
</dbReference>
<evidence type="ECO:0000256" key="2">
    <source>
        <dbReference type="ARBA" id="ARBA00022692"/>
    </source>
</evidence>
<dbReference type="NCBIfam" id="NF004741">
    <property type="entry name" value="PRK06076.1-2"/>
    <property type="match status" value="1"/>
</dbReference>
<feature type="transmembrane region" description="Helical" evidence="5">
    <location>
        <begin position="257"/>
        <end position="279"/>
    </location>
</feature>
<feature type="transmembrane region" description="Helical" evidence="5">
    <location>
        <begin position="32"/>
        <end position="59"/>
    </location>
</feature>
<comment type="subunit">
    <text evidence="5">NDH-1 is composed of 14 different subunits. Subunits NuoA, H, J, K, L, M, N constitute the membrane sector of the complex.</text>
</comment>
<comment type="subcellular location">
    <subcellularLocation>
        <location evidence="5 6">Cell membrane</location>
        <topology evidence="5 6">Multi-pass membrane protein</topology>
    </subcellularLocation>
    <subcellularLocation>
        <location evidence="1">Membrane</location>
        <topology evidence="1">Multi-pass membrane protein</topology>
    </subcellularLocation>
</comment>
<evidence type="ECO:0000256" key="6">
    <source>
        <dbReference type="RuleBase" id="RU000471"/>
    </source>
</evidence>
<evidence type="ECO:0000313" key="8">
    <source>
        <dbReference type="Proteomes" id="UP000236642"/>
    </source>
</evidence>
<name>A0A2H5Y3A3_9CHLR</name>
<dbReference type="PANTHER" id="PTHR11432">
    <property type="entry name" value="NADH DEHYDROGENASE SUBUNIT 1"/>
    <property type="match status" value="1"/>
</dbReference>
<comment type="caution">
    <text evidence="7">The sequence shown here is derived from an EMBL/GenBank/DDBJ whole genome shotgun (WGS) entry which is preliminary data.</text>
</comment>
<feature type="transmembrane region" description="Helical" evidence="5">
    <location>
        <begin position="105"/>
        <end position="128"/>
    </location>
</feature>
<keyword evidence="5" id="KW-0830">Ubiquinone</keyword>
<keyword evidence="3 5" id="KW-1133">Transmembrane helix</keyword>
<dbReference type="InterPro" id="IPR018086">
    <property type="entry name" value="NADH_UbQ_OxRdtase_su1_CS"/>
</dbReference>
<feature type="transmembrane region" description="Helical" evidence="5">
    <location>
        <begin position="7"/>
        <end position="26"/>
    </location>
</feature>
<comment type="caution">
    <text evidence="5">Lacks conserved residue(s) required for the propagation of feature annotation.</text>
</comment>
<gene>
    <name evidence="7" type="primary">nuoH_1</name>
    <name evidence="5" type="synonym">nuoH</name>
    <name evidence="7" type="ORF">HRbin22_00151</name>
</gene>
<evidence type="ECO:0000313" key="7">
    <source>
        <dbReference type="EMBL" id="GBD07925.1"/>
    </source>
</evidence>
<feature type="transmembrane region" description="Helical" evidence="5">
    <location>
        <begin position="211"/>
        <end position="228"/>
    </location>
</feature>